<evidence type="ECO:0000313" key="2">
    <source>
        <dbReference type="Proteomes" id="UP001412067"/>
    </source>
</evidence>
<proteinExistence type="predicted"/>
<dbReference type="EMBL" id="JBBWWR010000021">
    <property type="protein sequence ID" value="KAK8937705.1"/>
    <property type="molecule type" value="Genomic_DNA"/>
</dbReference>
<keyword evidence="2" id="KW-1185">Reference proteome</keyword>
<sequence length="99" mass="11039">MSPMLKVGATLVLKPWSLPPSADSYPRFRGLNSSSFQRLICAACDALHSSSNKEIVLRFSLEMVPGIMQVDSMMLSPLQLQIDDQRFEDADDLEDPNHS</sequence>
<gene>
    <name evidence="1" type="ORF">KSP40_PGU006874</name>
</gene>
<name>A0ABR2LC90_9ASPA</name>
<protein>
    <submittedName>
        <fullName evidence="1">Uncharacterized protein</fullName>
    </submittedName>
</protein>
<dbReference type="Proteomes" id="UP001412067">
    <property type="component" value="Unassembled WGS sequence"/>
</dbReference>
<reference evidence="1 2" key="1">
    <citation type="journal article" date="2022" name="Nat. Plants">
        <title>Genomes of leafy and leafless Platanthera orchids illuminate the evolution of mycoheterotrophy.</title>
        <authorList>
            <person name="Li M.H."/>
            <person name="Liu K.W."/>
            <person name="Li Z."/>
            <person name="Lu H.C."/>
            <person name="Ye Q.L."/>
            <person name="Zhang D."/>
            <person name="Wang J.Y."/>
            <person name="Li Y.F."/>
            <person name="Zhong Z.M."/>
            <person name="Liu X."/>
            <person name="Yu X."/>
            <person name="Liu D.K."/>
            <person name="Tu X.D."/>
            <person name="Liu B."/>
            <person name="Hao Y."/>
            <person name="Liao X.Y."/>
            <person name="Jiang Y.T."/>
            <person name="Sun W.H."/>
            <person name="Chen J."/>
            <person name="Chen Y.Q."/>
            <person name="Ai Y."/>
            <person name="Zhai J.W."/>
            <person name="Wu S.S."/>
            <person name="Zhou Z."/>
            <person name="Hsiao Y.Y."/>
            <person name="Wu W.L."/>
            <person name="Chen Y.Y."/>
            <person name="Lin Y.F."/>
            <person name="Hsu J.L."/>
            <person name="Li C.Y."/>
            <person name="Wang Z.W."/>
            <person name="Zhao X."/>
            <person name="Zhong W.Y."/>
            <person name="Ma X.K."/>
            <person name="Ma L."/>
            <person name="Huang J."/>
            <person name="Chen G.Z."/>
            <person name="Huang M.Z."/>
            <person name="Huang L."/>
            <person name="Peng D.H."/>
            <person name="Luo Y.B."/>
            <person name="Zou S.Q."/>
            <person name="Chen S.P."/>
            <person name="Lan S."/>
            <person name="Tsai W.C."/>
            <person name="Van de Peer Y."/>
            <person name="Liu Z.J."/>
        </authorList>
    </citation>
    <scope>NUCLEOTIDE SEQUENCE [LARGE SCALE GENOMIC DNA]</scope>
    <source>
        <strain evidence="1">Lor288</strain>
    </source>
</reference>
<accession>A0ABR2LC90</accession>
<evidence type="ECO:0000313" key="1">
    <source>
        <dbReference type="EMBL" id="KAK8937705.1"/>
    </source>
</evidence>
<organism evidence="1 2">
    <name type="scientific">Platanthera guangdongensis</name>
    <dbReference type="NCBI Taxonomy" id="2320717"/>
    <lineage>
        <taxon>Eukaryota</taxon>
        <taxon>Viridiplantae</taxon>
        <taxon>Streptophyta</taxon>
        <taxon>Embryophyta</taxon>
        <taxon>Tracheophyta</taxon>
        <taxon>Spermatophyta</taxon>
        <taxon>Magnoliopsida</taxon>
        <taxon>Liliopsida</taxon>
        <taxon>Asparagales</taxon>
        <taxon>Orchidaceae</taxon>
        <taxon>Orchidoideae</taxon>
        <taxon>Orchideae</taxon>
        <taxon>Orchidinae</taxon>
        <taxon>Platanthera</taxon>
    </lineage>
</organism>
<comment type="caution">
    <text evidence="1">The sequence shown here is derived from an EMBL/GenBank/DDBJ whole genome shotgun (WGS) entry which is preliminary data.</text>
</comment>